<feature type="domain" description="Tetrapyrrole methylase" evidence="6">
    <location>
        <begin position="51"/>
        <end position="172"/>
    </location>
</feature>
<dbReference type="CDD" id="cd02440">
    <property type="entry name" value="AdoMet_MTases"/>
    <property type="match status" value="1"/>
</dbReference>
<dbReference type="InterPro" id="IPR012818">
    <property type="entry name" value="CbiE"/>
</dbReference>
<evidence type="ECO:0000256" key="3">
    <source>
        <dbReference type="ARBA" id="ARBA00022603"/>
    </source>
</evidence>
<evidence type="ECO:0000256" key="1">
    <source>
        <dbReference type="ARBA" id="ARBA00004953"/>
    </source>
</evidence>
<dbReference type="RefSeq" id="WP_253890946.1">
    <property type="nucleotide sequence ID" value="NZ_BAAAVB010000017.1"/>
</dbReference>
<dbReference type="CDD" id="cd11644">
    <property type="entry name" value="Precorrin-6Y-MT"/>
    <property type="match status" value="1"/>
</dbReference>
<dbReference type="InterPro" id="IPR014776">
    <property type="entry name" value="4pyrrole_Mease_sub2"/>
</dbReference>
<dbReference type="InterPro" id="IPR050714">
    <property type="entry name" value="Cobalamin_biosynth_MTase"/>
</dbReference>
<dbReference type="PANTHER" id="PTHR43182">
    <property type="entry name" value="COBALT-PRECORRIN-6B C(15)-METHYLTRANSFERASE (DECARBOXYLATING)"/>
    <property type="match status" value="1"/>
</dbReference>
<dbReference type="SUPFAM" id="SSF53790">
    <property type="entry name" value="Tetrapyrrole methylase"/>
    <property type="match status" value="1"/>
</dbReference>
<keyword evidence="5" id="KW-0949">S-adenosyl-L-methionine</keyword>
<dbReference type="Gene3D" id="3.30.950.10">
    <property type="entry name" value="Methyltransferase, Cobalt-precorrin-4 Transmethylase, Domain 2"/>
    <property type="match status" value="1"/>
</dbReference>
<protein>
    <submittedName>
        <fullName evidence="7">Precorrin-6Y C5,15-methyltransferase (Decarboxylating)</fullName>
    </submittedName>
</protein>
<proteinExistence type="predicted"/>
<dbReference type="InterPro" id="IPR000878">
    <property type="entry name" value="4pyrrol_Mease"/>
</dbReference>
<evidence type="ECO:0000256" key="2">
    <source>
        <dbReference type="ARBA" id="ARBA00022573"/>
    </source>
</evidence>
<dbReference type="PANTHER" id="PTHR43182:SF1">
    <property type="entry name" value="COBALT-PRECORRIN-7 C(5)-METHYLTRANSFERASE"/>
    <property type="match status" value="1"/>
</dbReference>
<dbReference type="Pfam" id="PF00590">
    <property type="entry name" value="TP_methylase"/>
    <property type="match status" value="1"/>
</dbReference>
<evidence type="ECO:0000313" key="7">
    <source>
        <dbReference type="EMBL" id="MCP2273758.1"/>
    </source>
</evidence>
<keyword evidence="3" id="KW-0489">Methyltransferase</keyword>
<dbReference type="EMBL" id="JAMTCO010000018">
    <property type="protein sequence ID" value="MCP2273758.1"/>
    <property type="molecule type" value="Genomic_DNA"/>
</dbReference>
<accession>A0ABT1IM85</accession>
<comment type="pathway">
    <text evidence="1">Cofactor biosynthesis; adenosylcobalamin biosynthesis.</text>
</comment>
<gene>
    <name evidence="7" type="ORF">LV75_006289</name>
</gene>
<name>A0ABT1IM85_9PSEU</name>
<dbReference type="SUPFAM" id="SSF53335">
    <property type="entry name" value="S-adenosyl-L-methionine-dependent methyltransferases"/>
    <property type="match status" value="1"/>
</dbReference>
<dbReference type="Proteomes" id="UP001205185">
    <property type="component" value="Unassembled WGS sequence"/>
</dbReference>
<dbReference type="InterPro" id="IPR035996">
    <property type="entry name" value="4pyrrol_Methylase_sf"/>
</dbReference>
<comment type="caution">
    <text evidence="7">The sequence shown here is derived from an EMBL/GenBank/DDBJ whole genome shotgun (WGS) entry which is preliminary data.</text>
</comment>
<organism evidence="7 8">
    <name type="scientific">Actinokineospora diospyrosa</name>
    <dbReference type="NCBI Taxonomy" id="103728"/>
    <lineage>
        <taxon>Bacteria</taxon>
        <taxon>Bacillati</taxon>
        <taxon>Actinomycetota</taxon>
        <taxon>Actinomycetes</taxon>
        <taxon>Pseudonocardiales</taxon>
        <taxon>Pseudonocardiaceae</taxon>
        <taxon>Actinokineospora</taxon>
    </lineage>
</organism>
<keyword evidence="4" id="KW-0808">Transferase</keyword>
<evidence type="ECO:0000256" key="4">
    <source>
        <dbReference type="ARBA" id="ARBA00022679"/>
    </source>
</evidence>
<keyword evidence="8" id="KW-1185">Reference proteome</keyword>
<evidence type="ECO:0000259" key="6">
    <source>
        <dbReference type="Pfam" id="PF00590"/>
    </source>
</evidence>
<evidence type="ECO:0000256" key="5">
    <source>
        <dbReference type="ARBA" id="ARBA00022691"/>
    </source>
</evidence>
<reference evidence="7 8" key="1">
    <citation type="submission" date="2022-06" db="EMBL/GenBank/DDBJ databases">
        <title>Genomic Encyclopedia of Archaeal and Bacterial Type Strains, Phase II (KMG-II): from individual species to whole genera.</title>
        <authorList>
            <person name="Goeker M."/>
        </authorList>
    </citation>
    <scope>NUCLEOTIDE SEQUENCE [LARGE SCALE GENOMIC DNA]</scope>
    <source>
        <strain evidence="7 8">DSM 44255</strain>
    </source>
</reference>
<dbReference type="InterPro" id="IPR029063">
    <property type="entry name" value="SAM-dependent_MTases_sf"/>
</dbReference>
<sequence>MTVTLLGGSWSALDDELTTVLDAADLVVGPKALLAGYTGSARVIETTGPLAESTVDALAAAGSAVVVTTGDPGFFGDLRALRERGVAVLVRPGPTDVQRMAALLRRPWDDITVVSARGRDFRRAVNVCRARPAVAVLTAPGAGPAELAAQLSGWRRQIAVLEDLGGTEELSIVDLEAAGERTWREPNLVLCLAVAESVGLASWVACGEPVPPRGGWALGESAFATRAGVGTSPEVRAVALARLAPRPGSLVWDVCAGSGAIGIEAARLGAAVIAVEADPGLCVRIVANAAAHDVELRLADDEPLDRLPRPDSIFLADARPDLVRACAGAGADRVVVLVAELDRVTDTRRSLAGAGYQVDGCQFSTAALVPGHDSTTLAPAASAFLLWATR</sequence>
<evidence type="ECO:0000313" key="8">
    <source>
        <dbReference type="Proteomes" id="UP001205185"/>
    </source>
</evidence>
<keyword evidence="2" id="KW-0169">Cobalamin biosynthesis</keyword>
<dbReference type="Gene3D" id="3.40.50.150">
    <property type="entry name" value="Vaccinia Virus protein VP39"/>
    <property type="match status" value="1"/>
</dbReference>